<dbReference type="GO" id="GO:0005666">
    <property type="term" value="C:RNA polymerase III complex"/>
    <property type="evidence" value="ECO:0007669"/>
    <property type="project" value="TreeGrafter"/>
</dbReference>
<dbReference type="PANTHER" id="PTHR15367">
    <property type="entry name" value="DNA-DIRECTED RNA POLYMERASE III"/>
    <property type="match status" value="1"/>
</dbReference>
<feature type="region of interest" description="Disordered" evidence="4">
    <location>
        <begin position="67"/>
        <end position="166"/>
    </location>
</feature>
<dbReference type="Proteomes" id="UP000811246">
    <property type="component" value="Unassembled WGS sequence"/>
</dbReference>
<dbReference type="PANTHER" id="PTHR15367:SF2">
    <property type="entry name" value="DNA-DIRECTED RNA POLYMERASE III SUBUNIT"/>
    <property type="match status" value="1"/>
</dbReference>
<evidence type="ECO:0008006" key="7">
    <source>
        <dbReference type="Google" id="ProtNLM"/>
    </source>
</evidence>
<evidence type="ECO:0000313" key="6">
    <source>
        <dbReference type="Proteomes" id="UP000811246"/>
    </source>
</evidence>
<gene>
    <name evidence="5" type="ORF">I3842_Q030100</name>
</gene>
<comment type="subcellular location">
    <subcellularLocation>
        <location evidence="1">Nucleus</location>
    </subcellularLocation>
</comment>
<comment type="similarity">
    <text evidence="2">Belongs to the eukaryotic RPC7 RNA polymerase subunit family.</text>
</comment>
<protein>
    <recommendedName>
        <fullName evidence="7">DNA-directed RNA polymerase III subunit</fullName>
    </recommendedName>
</protein>
<comment type="caution">
    <text evidence="5">The sequence shown here is derived from an EMBL/GenBank/DDBJ whole genome shotgun (WGS) entry which is preliminary data.</text>
</comment>
<dbReference type="EMBL" id="MU228871">
    <property type="protein sequence ID" value="KAG6621173.1"/>
    <property type="molecule type" value="Genomic_DNA"/>
</dbReference>
<sequence>MAFRGRGRGRGYGGAGGYGFAKQEPFELFPDIELPNIKSVHKEETLVRESVKLQNFWKASAYYLDETVSKSSKGQRPSQKKVRWNPESELQKLDYLEKLEQRAQGQENKDEKEKKEGENEDEDENDGEEDIEEEPSDDDYFQNVEFDDDDDDFNDVDDGGEDEGTF</sequence>
<feature type="compositionally biased region" description="Acidic residues" evidence="4">
    <location>
        <begin position="118"/>
        <end position="166"/>
    </location>
</feature>
<keyword evidence="3" id="KW-0539">Nucleus</keyword>
<proteinExistence type="inferred from homology"/>
<feature type="compositionally biased region" description="Basic and acidic residues" evidence="4">
    <location>
        <begin position="84"/>
        <end position="117"/>
    </location>
</feature>
<evidence type="ECO:0000256" key="1">
    <source>
        <dbReference type="ARBA" id="ARBA00004123"/>
    </source>
</evidence>
<accession>A0A922D440</accession>
<dbReference type="InterPro" id="IPR024661">
    <property type="entry name" value="RNA_pol_III_Rpc31"/>
</dbReference>
<reference evidence="5" key="1">
    <citation type="submission" date="2021-01" db="EMBL/GenBank/DDBJ databases">
        <authorList>
            <person name="Lovell J.T."/>
            <person name="Bentley N."/>
            <person name="Bhattarai G."/>
            <person name="Jenkins J.W."/>
            <person name="Sreedasyam A."/>
            <person name="Alarcon Y."/>
            <person name="Bock C."/>
            <person name="Boston L."/>
            <person name="Carlson J."/>
            <person name="Cervantes K."/>
            <person name="Clermont K."/>
            <person name="Krom N."/>
            <person name="Kubenka K."/>
            <person name="Mamidi S."/>
            <person name="Mattison C."/>
            <person name="Monteros M."/>
            <person name="Pisani C."/>
            <person name="Plott C."/>
            <person name="Rajasekar S."/>
            <person name="Rhein H.S."/>
            <person name="Rohla C."/>
            <person name="Song M."/>
            <person name="Hilaire R.S."/>
            <person name="Shu S."/>
            <person name="Wells L."/>
            <person name="Wang X."/>
            <person name="Webber J."/>
            <person name="Heerema R.J."/>
            <person name="Klein P."/>
            <person name="Conner P."/>
            <person name="Grauke L."/>
            <person name="Grimwood J."/>
            <person name="Schmutz J."/>
            <person name="Randall J.J."/>
        </authorList>
    </citation>
    <scope>NUCLEOTIDE SEQUENCE</scope>
    <source>
        <tissue evidence="5">Leaf</tissue>
    </source>
</reference>
<dbReference type="AlphaFoldDB" id="A0A922D440"/>
<evidence type="ECO:0000256" key="2">
    <source>
        <dbReference type="ARBA" id="ARBA00008352"/>
    </source>
</evidence>
<evidence type="ECO:0000256" key="3">
    <source>
        <dbReference type="ARBA" id="ARBA00023242"/>
    </source>
</evidence>
<dbReference type="GO" id="GO:0006383">
    <property type="term" value="P:transcription by RNA polymerase III"/>
    <property type="evidence" value="ECO:0007669"/>
    <property type="project" value="InterPro"/>
</dbReference>
<evidence type="ECO:0000256" key="4">
    <source>
        <dbReference type="SAM" id="MobiDB-lite"/>
    </source>
</evidence>
<name>A0A922D440_CARIL</name>
<evidence type="ECO:0000313" key="5">
    <source>
        <dbReference type="EMBL" id="KAG6621173.1"/>
    </source>
</evidence>
<organism evidence="5 6">
    <name type="scientific">Carya illinoinensis</name>
    <name type="common">Pecan</name>
    <dbReference type="NCBI Taxonomy" id="32201"/>
    <lineage>
        <taxon>Eukaryota</taxon>
        <taxon>Viridiplantae</taxon>
        <taxon>Streptophyta</taxon>
        <taxon>Embryophyta</taxon>
        <taxon>Tracheophyta</taxon>
        <taxon>Spermatophyta</taxon>
        <taxon>Magnoliopsida</taxon>
        <taxon>eudicotyledons</taxon>
        <taxon>Gunneridae</taxon>
        <taxon>Pentapetalae</taxon>
        <taxon>rosids</taxon>
        <taxon>fabids</taxon>
        <taxon>Fagales</taxon>
        <taxon>Juglandaceae</taxon>
        <taxon>Carya</taxon>
    </lineage>
</organism>